<dbReference type="SUPFAM" id="SSF56935">
    <property type="entry name" value="Porins"/>
    <property type="match status" value="1"/>
</dbReference>
<reference evidence="16 17" key="1">
    <citation type="submission" date="2024-06" db="EMBL/GenBank/DDBJ databases">
        <authorList>
            <person name="Chen R.Y."/>
        </authorList>
    </citation>
    <scope>NUCLEOTIDE SEQUENCE [LARGE SCALE GENOMIC DNA]</scope>
    <source>
        <strain evidence="16 17">D2</strain>
    </source>
</reference>
<dbReference type="Proteomes" id="UP001467690">
    <property type="component" value="Unassembled WGS sequence"/>
</dbReference>
<dbReference type="InterPro" id="IPR000531">
    <property type="entry name" value="Beta-barrel_TonB"/>
</dbReference>
<evidence type="ECO:0000259" key="15">
    <source>
        <dbReference type="Pfam" id="PF07715"/>
    </source>
</evidence>
<evidence type="ECO:0000256" key="7">
    <source>
        <dbReference type="ARBA" id="ARBA00023065"/>
    </source>
</evidence>
<organism evidence="16 17">
    <name type="scientific">Catenovulum sediminis</name>
    <dbReference type="NCBI Taxonomy" id="1740262"/>
    <lineage>
        <taxon>Bacteria</taxon>
        <taxon>Pseudomonadati</taxon>
        <taxon>Pseudomonadota</taxon>
        <taxon>Gammaproteobacteria</taxon>
        <taxon>Alteromonadales</taxon>
        <taxon>Alteromonadaceae</taxon>
        <taxon>Catenovulum</taxon>
    </lineage>
</organism>
<keyword evidence="17" id="KW-1185">Reference proteome</keyword>
<evidence type="ECO:0000256" key="5">
    <source>
        <dbReference type="ARBA" id="ARBA00022692"/>
    </source>
</evidence>
<dbReference type="PROSITE" id="PS51257">
    <property type="entry name" value="PROKAR_LIPOPROTEIN"/>
    <property type="match status" value="1"/>
</dbReference>
<evidence type="ECO:0000259" key="14">
    <source>
        <dbReference type="Pfam" id="PF00593"/>
    </source>
</evidence>
<keyword evidence="9 11" id="KW-0472">Membrane</keyword>
<dbReference type="PROSITE" id="PS52016">
    <property type="entry name" value="TONB_DEPENDENT_REC_3"/>
    <property type="match status" value="1"/>
</dbReference>
<keyword evidence="5 11" id="KW-0812">Transmembrane</keyword>
<feature type="chain" id="PRO_5047182792" evidence="13">
    <location>
        <begin position="24"/>
        <end position="687"/>
    </location>
</feature>
<evidence type="ECO:0000256" key="11">
    <source>
        <dbReference type="PROSITE-ProRule" id="PRU01360"/>
    </source>
</evidence>
<gene>
    <name evidence="16" type="ORF">ABS311_05850</name>
</gene>
<keyword evidence="13" id="KW-0732">Signal</keyword>
<sequence>MKIHNLIKFSLIGLTISSCYSFAQDEIEVIQVKGDFRQSTVNNSALSLSVLNQSALNRTANNHLEDVISAAANVNFNGGSSRARFFQIRGLGAQSEFDAPVNYPVGIYIDDVDFSQIGSGATLFDIEQVEIFRGPQGTRFGANAMAGLIYLTSTQPSSSPSGKIKFSKANYNTQEFGVAVGNRINKQANFRLSAHRYTSDGFIENAYLKQDDTNNRDEMTLRGKLSIEMPQQGQLDLSYIHVNMDNGYDTFSLDNTRQTLSDQPGKDTQQTNAYSVQYKKPLNSAIKLHSIVSYAHSDTLYQYDEDWAYEGIHPDGYSSVDSYAHDKTNASLELRLLSHQEKILNNSTQWVTGIYLQESKDKLVRDYTYSDLFTSDFNNQKGAIFAQSDSQLNDDLSLTIGLRYEIHKMDYRNSQQLNITPDYEMWGGKLALAYQLSSDTFAFASINRGYMRGGINYNGTLSDAQRYYTPEYLWNYEAGFKYRHNNFAFNLTAFYMDREDIQLNKYFEVERADGSTEFISFTRNAQGGYSTGLEAELNWYASDVLHLYASFGQLRAISERYTVPSSGQTFAERTLSQSPDYSYQLGANLNLTQDIWFNIEAIGKDSYYFSDDSDNDVQADKRNLVNAALNYQNNNLLVKLWARNIFDQDYYVQGFNFGNDPRDGYQSKFYYQYGEPARLGLTLEYSY</sequence>
<dbReference type="EMBL" id="JBELOE010000116">
    <property type="protein sequence ID" value="MER2491401.1"/>
    <property type="molecule type" value="Genomic_DNA"/>
</dbReference>
<proteinExistence type="inferred from homology"/>
<evidence type="ECO:0000256" key="13">
    <source>
        <dbReference type="SAM" id="SignalP"/>
    </source>
</evidence>
<evidence type="ECO:0000313" key="16">
    <source>
        <dbReference type="EMBL" id="MER2491401.1"/>
    </source>
</evidence>
<evidence type="ECO:0000313" key="17">
    <source>
        <dbReference type="Proteomes" id="UP001467690"/>
    </source>
</evidence>
<dbReference type="Pfam" id="PF00593">
    <property type="entry name" value="TonB_dep_Rec_b-barrel"/>
    <property type="match status" value="1"/>
</dbReference>
<keyword evidence="3 11" id="KW-1134">Transmembrane beta strand</keyword>
<keyword evidence="7" id="KW-0406">Ion transport</keyword>
<evidence type="ECO:0000256" key="1">
    <source>
        <dbReference type="ARBA" id="ARBA00004571"/>
    </source>
</evidence>
<feature type="domain" description="TonB-dependent receptor-like beta-barrel" evidence="14">
    <location>
        <begin position="245"/>
        <end position="645"/>
    </location>
</feature>
<keyword evidence="4" id="KW-0410">Iron transport</keyword>
<evidence type="ECO:0000256" key="6">
    <source>
        <dbReference type="ARBA" id="ARBA00023004"/>
    </source>
</evidence>
<dbReference type="Pfam" id="PF07715">
    <property type="entry name" value="Plug"/>
    <property type="match status" value="1"/>
</dbReference>
<evidence type="ECO:0000256" key="3">
    <source>
        <dbReference type="ARBA" id="ARBA00022452"/>
    </source>
</evidence>
<keyword evidence="6" id="KW-0408">Iron</keyword>
<name>A0ABV1REQ5_9ALTE</name>
<dbReference type="PANTHER" id="PTHR32552:SF81">
    <property type="entry name" value="TONB-DEPENDENT OUTER MEMBRANE RECEPTOR"/>
    <property type="match status" value="1"/>
</dbReference>
<dbReference type="PANTHER" id="PTHR32552">
    <property type="entry name" value="FERRICHROME IRON RECEPTOR-RELATED"/>
    <property type="match status" value="1"/>
</dbReference>
<dbReference type="InterPro" id="IPR036942">
    <property type="entry name" value="Beta-barrel_TonB_sf"/>
</dbReference>
<evidence type="ECO:0000256" key="2">
    <source>
        <dbReference type="ARBA" id="ARBA00022448"/>
    </source>
</evidence>
<keyword evidence="10 11" id="KW-0998">Cell outer membrane</keyword>
<dbReference type="InterPro" id="IPR039426">
    <property type="entry name" value="TonB-dep_rcpt-like"/>
</dbReference>
<evidence type="ECO:0000256" key="4">
    <source>
        <dbReference type="ARBA" id="ARBA00022496"/>
    </source>
</evidence>
<evidence type="ECO:0000256" key="12">
    <source>
        <dbReference type="RuleBase" id="RU003357"/>
    </source>
</evidence>
<evidence type="ECO:0000256" key="8">
    <source>
        <dbReference type="ARBA" id="ARBA00023077"/>
    </source>
</evidence>
<dbReference type="RefSeq" id="WP_350401043.1">
    <property type="nucleotide sequence ID" value="NZ_JBELOE010000116.1"/>
</dbReference>
<feature type="domain" description="TonB-dependent receptor plug" evidence="15">
    <location>
        <begin position="42"/>
        <end position="147"/>
    </location>
</feature>
<evidence type="ECO:0000256" key="10">
    <source>
        <dbReference type="ARBA" id="ARBA00023237"/>
    </source>
</evidence>
<protein>
    <submittedName>
        <fullName evidence="16">TonB-dependent receptor</fullName>
    </submittedName>
</protein>
<accession>A0ABV1REQ5</accession>
<keyword evidence="2 11" id="KW-0813">Transport</keyword>
<keyword evidence="16" id="KW-0675">Receptor</keyword>
<evidence type="ECO:0000256" key="9">
    <source>
        <dbReference type="ARBA" id="ARBA00023136"/>
    </source>
</evidence>
<keyword evidence="8 12" id="KW-0798">TonB box</keyword>
<dbReference type="InterPro" id="IPR012910">
    <property type="entry name" value="Plug_dom"/>
</dbReference>
<comment type="caution">
    <text evidence="16">The sequence shown here is derived from an EMBL/GenBank/DDBJ whole genome shotgun (WGS) entry which is preliminary data.</text>
</comment>
<comment type="similarity">
    <text evidence="11 12">Belongs to the TonB-dependent receptor family.</text>
</comment>
<comment type="subcellular location">
    <subcellularLocation>
        <location evidence="1 11">Cell outer membrane</location>
        <topology evidence="1 11">Multi-pass membrane protein</topology>
    </subcellularLocation>
</comment>
<dbReference type="Gene3D" id="2.40.170.20">
    <property type="entry name" value="TonB-dependent receptor, beta-barrel domain"/>
    <property type="match status" value="1"/>
</dbReference>
<feature type="signal peptide" evidence="13">
    <location>
        <begin position="1"/>
        <end position="23"/>
    </location>
</feature>